<evidence type="ECO:0008006" key="4">
    <source>
        <dbReference type="Google" id="ProtNLM"/>
    </source>
</evidence>
<keyword evidence="3" id="KW-1185">Reference proteome</keyword>
<reference evidence="2 3" key="1">
    <citation type="submission" date="2020-07" db="EMBL/GenBank/DDBJ databases">
        <title>Streptomyces isolated from Indian soil.</title>
        <authorList>
            <person name="Mandal S."/>
            <person name="Maiti P.K."/>
        </authorList>
    </citation>
    <scope>NUCLEOTIDE SEQUENCE [LARGE SCALE GENOMIC DNA]</scope>
    <source>
        <strain evidence="2 3">PSKA54</strain>
    </source>
</reference>
<proteinExistence type="predicted"/>
<keyword evidence="1" id="KW-0732">Signal</keyword>
<dbReference type="AlphaFoldDB" id="A0A7W2HGP9"/>
<feature type="signal peptide" evidence="1">
    <location>
        <begin position="1"/>
        <end position="25"/>
    </location>
</feature>
<sequence length="135" mass="14572">MKTPRSTAALFIATLLLTGCTLAAADDDRSSALPARESGMESLETGPRHPKQGKWYPYDMFAHCGIKFATFGGRLWQLDQIHTNSRSRVAGEQEPAGNYVPGYMALQGPDAASFQAAGLPPMEFLPAKDEPLLCA</sequence>
<dbReference type="RefSeq" id="WP_181864943.1">
    <property type="nucleotide sequence ID" value="NZ_JACEQY010000018.1"/>
</dbReference>
<feature type="chain" id="PRO_5031489985" description="Lipoprotein" evidence="1">
    <location>
        <begin position="26"/>
        <end position="135"/>
    </location>
</feature>
<evidence type="ECO:0000313" key="3">
    <source>
        <dbReference type="Proteomes" id="UP000586976"/>
    </source>
</evidence>
<dbReference type="EMBL" id="JACEQY010000018">
    <property type="protein sequence ID" value="MBA4863203.1"/>
    <property type="molecule type" value="Genomic_DNA"/>
</dbReference>
<protein>
    <recommendedName>
        <fullName evidence="4">Lipoprotein</fullName>
    </recommendedName>
</protein>
<comment type="caution">
    <text evidence="2">The sequence shown here is derived from an EMBL/GenBank/DDBJ whole genome shotgun (WGS) entry which is preliminary data.</text>
</comment>
<dbReference type="Proteomes" id="UP000586976">
    <property type="component" value="Unassembled WGS sequence"/>
</dbReference>
<accession>A0A7W2HGP9</accession>
<dbReference type="PROSITE" id="PS51257">
    <property type="entry name" value="PROKAR_LIPOPROTEIN"/>
    <property type="match status" value="1"/>
</dbReference>
<evidence type="ECO:0000256" key="1">
    <source>
        <dbReference type="SAM" id="SignalP"/>
    </source>
</evidence>
<organism evidence="2 3">
    <name type="scientific">Streptomyces himalayensis subsp. aureolus</name>
    <dbReference type="NCBI Taxonomy" id="2758039"/>
    <lineage>
        <taxon>Bacteria</taxon>
        <taxon>Bacillati</taxon>
        <taxon>Actinomycetota</taxon>
        <taxon>Actinomycetes</taxon>
        <taxon>Kitasatosporales</taxon>
        <taxon>Streptomycetaceae</taxon>
        <taxon>Streptomyces</taxon>
        <taxon>Streptomyces himalayensis</taxon>
    </lineage>
</organism>
<evidence type="ECO:0000313" key="2">
    <source>
        <dbReference type="EMBL" id="MBA4863203.1"/>
    </source>
</evidence>
<name>A0A7W2HGP9_9ACTN</name>
<gene>
    <name evidence="2" type="ORF">H1V43_17795</name>
</gene>